<reference evidence="1" key="1">
    <citation type="submission" date="2022-08" db="EMBL/GenBank/DDBJ databases">
        <title>Genome Sequence of Fusarium decemcellulare.</title>
        <authorList>
            <person name="Buettner E."/>
        </authorList>
    </citation>
    <scope>NUCLEOTIDE SEQUENCE</scope>
    <source>
        <strain evidence="1">Babe19</strain>
    </source>
</reference>
<name>A0ACC1SQ40_9HYPO</name>
<evidence type="ECO:0000313" key="1">
    <source>
        <dbReference type="EMBL" id="KAJ3543969.1"/>
    </source>
</evidence>
<proteinExistence type="predicted"/>
<accession>A0ACC1SQ40</accession>
<sequence length="308" mass="34071">MVTVAIAGATGHVGKTIAEVLQDDSKHDLIILSRKKADSKTSATPVITVNYDDIDSLVDTLEKNGIHTVISAILVKDAESSASEVALVRAASRSSVTKRFIASDYAAPIPEMKQFGRILARRATAQELHKTSLEWTTIRVGQFADHLGIPHIKSYMNPVAINVDVANRAAAIPGSGNDLIAYTYSFDMAKFVVAALNLPKWDRDLFCYSDKTTLNQIVKLAEKARESKFDVAYDSLEKLNRGEITELPSHTSVYSMIPKETIQENFSKYSLYALDGLFDFPKENTLNAKFPEIKTMTMADMLGFWRGK</sequence>
<evidence type="ECO:0000313" key="2">
    <source>
        <dbReference type="Proteomes" id="UP001148629"/>
    </source>
</evidence>
<gene>
    <name evidence="1" type="ORF">NM208_g3297</name>
</gene>
<dbReference type="Proteomes" id="UP001148629">
    <property type="component" value="Unassembled WGS sequence"/>
</dbReference>
<keyword evidence="2" id="KW-1185">Reference proteome</keyword>
<organism evidence="1 2">
    <name type="scientific">Fusarium decemcellulare</name>
    <dbReference type="NCBI Taxonomy" id="57161"/>
    <lineage>
        <taxon>Eukaryota</taxon>
        <taxon>Fungi</taxon>
        <taxon>Dikarya</taxon>
        <taxon>Ascomycota</taxon>
        <taxon>Pezizomycotina</taxon>
        <taxon>Sordariomycetes</taxon>
        <taxon>Hypocreomycetidae</taxon>
        <taxon>Hypocreales</taxon>
        <taxon>Nectriaceae</taxon>
        <taxon>Fusarium</taxon>
        <taxon>Fusarium decemcellulare species complex</taxon>
    </lineage>
</organism>
<protein>
    <submittedName>
        <fullName evidence="1">Uncharacterized protein</fullName>
    </submittedName>
</protein>
<comment type="caution">
    <text evidence="1">The sequence shown here is derived from an EMBL/GenBank/DDBJ whole genome shotgun (WGS) entry which is preliminary data.</text>
</comment>
<dbReference type="EMBL" id="JANRMS010000219">
    <property type="protein sequence ID" value="KAJ3543969.1"/>
    <property type="molecule type" value="Genomic_DNA"/>
</dbReference>